<dbReference type="eggNOG" id="COG0583">
    <property type="taxonomic scope" value="Bacteria"/>
</dbReference>
<evidence type="ECO:0000313" key="6">
    <source>
        <dbReference type="EMBL" id="BAC96347.1"/>
    </source>
</evidence>
<dbReference type="PRINTS" id="PR00039">
    <property type="entry name" value="HTHLYSR"/>
</dbReference>
<keyword evidence="4" id="KW-0804">Transcription</keyword>
<dbReference type="GO" id="GO:0003700">
    <property type="term" value="F:DNA-binding transcription factor activity"/>
    <property type="evidence" value="ECO:0007669"/>
    <property type="project" value="InterPro"/>
</dbReference>
<dbReference type="EMBL" id="BA000038">
    <property type="protein sequence ID" value="BAC96347.1"/>
    <property type="molecule type" value="Genomic_DNA"/>
</dbReference>
<dbReference type="InterPro" id="IPR036388">
    <property type="entry name" value="WH-like_DNA-bd_sf"/>
</dbReference>
<dbReference type="Gene3D" id="1.10.10.10">
    <property type="entry name" value="Winged helix-like DNA-binding domain superfamily/Winged helix DNA-binding domain"/>
    <property type="match status" value="1"/>
</dbReference>
<organism evidence="6 7">
    <name type="scientific">Vibrio vulnificus (strain YJ016)</name>
    <dbReference type="NCBI Taxonomy" id="196600"/>
    <lineage>
        <taxon>Bacteria</taxon>
        <taxon>Pseudomonadati</taxon>
        <taxon>Pseudomonadota</taxon>
        <taxon>Gammaproteobacteria</taxon>
        <taxon>Vibrionales</taxon>
        <taxon>Vibrionaceae</taxon>
        <taxon>Vibrio</taxon>
    </lineage>
</organism>
<dbReference type="RefSeq" id="WP_011151723.1">
    <property type="nucleotide sequence ID" value="NC_005140.1"/>
</dbReference>
<dbReference type="CDD" id="cd08417">
    <property type="entry name" value="PBP2_Nitroaromatics_like"/>
    <property type="match status" value="1"/>
</dbReference>
<dbReference type="Gene3D" id="3.40.190.10">
    <property type="entry name" value="Periplasmic binding protein-like II"/>
    <property type="match status" value="2"/>
</dbReference>
<keyword evidence="2" id="KW-0805">Transcription regulation</keyword>
<keyword evidence="3" id="KW-0238">DNA-binding</keyword>
<dbReference type="STRING" id="672.VV93_v1c33050"/>
<evidence type="ECO:0000256" key="2">
    <source>
        <dbReference type="ARBA" id="ARBA00023015"/>
    </source>
</evidence>
<comment type="similarity">
    <text evidence="1">Belongs to the LysR transcriptional regulatory family.</text>
</comment>
<dbReference type="PATRIC" id="fig|196600.6.peg.3527"/>
<feature type="domain" description="HTH lysR-type" evidence="5">
    <location>
        <begin position="11"/>
        <end position="68"/>
    </location>
</feature>
<dbReference type="PROSITE" id="PS50931">
    <property type="entry name" value="HTH_LYSR"/>
    <property type="match status" value="1"/>
</dbReference>
<dbReference type="KEGG" id="vvy:VVA0321"/>
<dbReference type="HOGENOM" id="CLU_039613_39_0_6"/>
<accession>Q7MFJ9</accession>
<protein>
    <submittedName>
        <fullName evidence="6">Transcriptional regulator</fullName>
    </submittedName>
</protein>
<evidence type="ECO:0000256" key="1">
    <source>
        <dbReference type="ARBA" id="ARBA00009437"/>
    </source>
</evidence>
<dbReference type="Pfam" id="PF00126">
    <property type="entry name" value="HTH_1"/>
    <property type="match status" value="1"/>
</dbReference>
<reference evidence="6 7" key="1">
    <citation type="journal article" date="2003" name="Genome Res.">
        <title>Comparative genome analysis of Vibrio vulnificus, a marine pathogen.</title>
        <authorList>
            <person name="Chen C.Y."/>
            <person name="Wu K.M."/>
            <person name="Chang Y.C."/>
            <person name="Chang C.H."/>
            <person name="Tsai H.C."/>
            <person name="Liao T.L."/>
            <person name="Liu Y.M."/>
            <person name="Chen H.J."/>
            <person name="Shen A.B."/>
            <person name="Li J.C."/>
            <person name="Su T.L."/>
            <person name="Shao C.P."/>
            <person name="Lee C.T."/>
            <person name="Hor L.I."/>
            <person name="Tsai S.F."/>
        </authorList>
    </citation>
    <scope>NUCLEOTIDE SEQUENCE [LARGE SCALE GENOMIC DNA]</scope>
    <source>
        <strain evidence="6 7">YJ016</strain>
    </source>
</reference>
<dbReference type="PANTHER" id="PTHR30118:SF15">
    <property type="entry name" value="TRANSCRIPTIONAL REGULATORY PROTEIN"/>
    <property type="match status" value="1"/>
</dbReference>
<evidence type="ECO:0000259" key="5">
    <source>
        <dbReference type="PROSITE" id="PS50931"/>
    </source>
</evidence>
<dbReference type="GO" id="GO:0003677">
    <property type="term" value="F:DNA binding"/>
    <property type="evidence" value="ECO:0007669"/>
    <property type="project" value="UniProtKB-KW"/>
</dbReference>
<dbReference type="InterPro" id="IPR050389">
    <property type="entry name" value="LysR-type_TF"/>
</dbReference>
<dbReference type="SUPFAM" id="SSF46785">
    <property type="entry name" value="Winged helix' DNA-binding domain"/>
    <property type="match status" value="1"/>
</dbReference>
<gene>
    <name evidence="6" type="ordered locus">VVA0321</name>
</gene>
<dbReference type="PANTHER" id="PTHR30118">
    <property type="entry name" value="HTH-TYPE TRANSCRIPTIONAL REGULATOR LEUO-RELATED"/>
    <property type="match status" value="1"/>
</dbReference>
<dbReference type="InterPro" id="IPR037402">
    <property type="entry name" value="YidZ_PBP2"/>
</dbReference>
<evidence type="ECO:0000313" key="7">
    <source>
        <dbReference type="Proteomes" id="UP000002675"/>
    </source>
</evidence>
<dbReference type="Pfam" id="PF03466">
    <property type="entry name" value="LysR_substrate"/>
    <property type="match status" value="1"/>
</dbReference>
<proteinExistence type="inferred from homology"/>
<name>Q7MFJ9_VIBVY</name>
<dbReference type="InterPro" id="IPR000847">
    <property type="entry name" value="LysR_HTH_N"/>
</dbReference>
<evidence type="ECO:0000256" key="4">
    <source>
        <dbReference type="ARBA" id="ARBA00023163"/>
    </source>
</evidence>
<dbReference type="SUPFAM" id="SSF53850">
    <property type="entry name" value="Periplasmic binding protein-like II"/>
    <property type="match status" value="1"/>
</dbReference>
<dbReference type="AlphaFoldDB" id="Q7MFJ9"/>
<dbReference type="Proteomes" id="UP000002675">
    <property type="component" value="Chromosome II"/>
</dbReference>
<dbReference type="InterPro" id="IPR005119">
    <property type="entry name" value="LysR_subst-bd"/>
</dbReference>
<evidence type="ECO:0000256" key="3">
    <source>
        <dbReference type="ARBA" id="ARBA00023125"/>
    </source>
</evidence>
<dbReference type="InterPro" id="IPR036390">
    <property type="entry name" value="WH_DNA-bd_sf"/>
</dbReference>
<sequence length="314" mass="36562">MVAPEINLRSIDLNLLTILEKLLIHKHISQAAQALNMSQPAVSRALMRLREQFGDPLLVKVNREYRLTAKGEYLRRELESSLNTIRQMLVDDAFDPLQYAGVFTIGALDFEMMMIVPKLLARFQQRAPKLKLQIVPYNAYMPLHDYLEKVADLLLYSTDDSPTNVFKQRLFNDNYAVVMCQNHVLANQPMTLERYCRSRHVIVSGNGLGKTDIDHELKRRNQQREVVASLPHFSMVPELLINTDLIATLPRRLVSHLSHRYEITVAELPFYTADFQVEQFWHLIHHSNPAHQWVRQEIKNMVDEEIEARRKISK</sequence>